<evidence type="ECO:0000313" key="13">
    <source>
        <dbReference type="Proteomes" id="UP000241769"/>
    </source>
</evidence>
<dbReference type="PANTHER" id="PTHR24057:SF0">
    <property type="entry name" value="PROTEIN KINASE SHAGGY-RELATED"/>
    <property type="match status" value="1"/>
</dbReference>
<feature type="compositionally biased region" description="Basic and acidic residues" evidence="9">
    <location>
        <begin position="166"/>
        <end position="188"/>
    </location>
</feature>
<comment type="similarity">
    <text evidence="1">Belongs to the protein kinase superfamily. CMGC Ser/Thr protein kinase family. GSK-3 subfamily.</text>
</comment>
<comment type="caution">
    <text evidence="12">The sequence shown here is derived from an EMBL/GenBank/DDBJ whole genome shotgun (WGS) entry which is preliminary data.</text>
</comment>
<dbReference type="GO" id="GO:0004674">
    <property type="term" value="F:protein serine/threonine kinase activity"/>
    <property type="evidence" value="ECO:0007669"/>
    <property type="project" value="UniProtKB-KW"/>
</dbReference>
<dbReference type="InterPro" id="IPR008271">
    <property type="entry name" value="Ser/Thr_kinase_AS"/>
</dbReference>
<evidence type="ECO:0000259" key="10">
    <source>
        <dbReference type="PROSITE" id="PS50011"/>
    </source>
</evidence>
<evidence type="ECO:0000256" key="8">
    <source>
        <dbReference type="PROSITE-ProRule" id="PRU10141"/>
    </source>
</evidence>
<dbReference type="STRING" id="1890364.A0A2P6NVD4"/>
<dbReference type="PANTHER" id="PTHR24057">
    <property type="entry name" value="GLYCOGEN SYNTHASE KINASE-3 ALPHA"/>
    <property type="match status" value="1"/>
</dbReference>
<gene>
    <name evidence="12" type="ORF">PROFUN_02669</name>
</gene>
<dbReference type="PROSITE" id="PS50203">
    <property type="entry name" value="CALPAIN_CAT"/>
    <property type="match status" value="1"/>
</dbReference>
<evidence type="ECO:0000313" key="12">
    <source>
        <dbReference type="EMBL" id="PRP87932.1"/>
    </source>
</evidence>
<feature type="region of interest" description="Disordered" evidence="9">
    <location>
        <begin position="1399"/>
        <end position="1426"/>
    </location>
</feature>
<dbReference type="CDD" id="cd14137">
    <property type="entry name" value="STKc_GSK3"/>
    <property type="match status" value="1"/>
</dbReference>
<keyword evidence="13" id="KW-1185">Reference proteome</keyword>
<keyword evidence="3" id="KW-0808">Transferase</keyword>
<dbReference type="PROSITE" id="PS00108">
    <property type="entry name" value="PROTEIN_KINASE_ST"/>
    <property type="match status" value="1"/>
</dbReference>
<feature type="compositionally biased region" description="Polar residues" evidence="9">
    <location>
        <begin position="1416"/>
        <end position="1426"/>
    </location>
</feature>
<dbReference type="OrthoDB" id="272141at2759"/>
<dbReference type="SUPFAM" id="SSF54001">
    <property type="entry name" value="Cysteine proteinases"/>
    <property type="match status" value="1"/>
</dbReference>
<dbReference type="InterPro" id="IPR054094">
    <property type="entry name" value="Androglobin_IV"/>
</dbReference>
<feature type="compositionally biased region" description="Polar residues" evidence="9">
    <location>
        <begin position="149"/>
        <end position="158"/>
    </location>
</feature>
<dbReference type="FunFam" id="1.10.510.10:FF:000082">
    <property type="entry name" value="Shaggy-related protein kinase kappa"/>
    <property type="match status" value="1"/>
</dbReference>
<dbReference type="InterPro" id="IPR050591">
    <property type="entry name" value="GSK-3"/>
</dbReference>
<proteinExistence type="inferred from homology"/>
<dbReference type="InterPro" id="IPR000719">
    <property type="entry name" value="Prot_kinase_dom"/>
</dbReference>
<organism evidence="12 13">
    <name type="scientific">Planoprotostelium fungivorum</name>
    <dbReference type="NCBI Taxonomy" id="1890364"/>
    <lineage>
        <taxon>Eukaryota</taxon>
        <taxon>Amoebozoa</taxon>
        <taxon>Evosea</taxon>
        <taxon>Variosea</taxon>
        <taxon>Cavosteliida</taxon>
        <taxon>Cavosteliaceae</taxon>
        <taxon>Planoprotostelium</taxon>
    </lineage>
</organism>
<dbReference type="EMBL" id="MDYQ01000016">
    <property type="protein sequence ID" value="PRP87932.1"/>
    <property type="molecule type" value="Genomic_DNA"/>
</dbReference>
<keyword evidence="4 8" id="KW-0547">Nucleotide-binding</keyword>
<feature type="compositionally biased region" description="Basic residues" evidence="9">
    <location>
        <begin position="122"/>
        <end position="132"/>
    </location>
</feature>
<evidence type="ECO:0000256" key="9">
    <source>
        <dbReference type="SAM" id="MobiDB-lite"/>
    </source>
</evidence>
<evidence type="ECO:0000256" key="6">
    <source>
        <dbReference type="ARBA" id="ARBA00022840"/>
    </source>
</evidence>
<dbReference type="Pfam" id="PF22069">
    <property type="entry name" value="Androglobin_IV"/>
    <property type="match status" value="1"/>
</dbReference>
<dbReference type="InterPro" id="IPR017441">
    <property type="entry name" value="Protein_kinase_ATP_BS"/>
</dbReference>
<name>A0A2P6NVD4_9EUKA</name>
<evidence type="ECO:0000259" key="11">
    <source>
        <dbReference type="PROSITE" id="PS50203"/>
    </source>
</evidence>
<sequence>MLLRLNNLERAENRCRRDTQPVRSTARRNWALLLLTRWLPTRWLRSAGGSVVVLVPGGPLGSDIGVVATSKPSDSDHCPTDLSYIYDGCPSKIFGSKKKPTGDKGSEDLKDKNKDVKEKKTTKIPFLHKRKNTTSTNPSLNPPPTDSTALSGVLNNMKINPEETTDDTKGSTKDPKDKKPKKNKEEKVASDPFEFERVVIKANNMTFLADKVVGNGSFGTVVRATIQGTNEVVAIKKVLQDKRYKNRELQIMQMVSHPCIVELKTSFYSNGTTADEVYLNLVLEYIPDTVYRVSRQYSKAKTSMPMLCVKLYTYQLLRSLGYIHSMGICHRDIKPQNLLLDPSTGILKLCDFGSAKALVPGEPNVSYICSRYYRAPELIFGATNYSTSIDIWSAGCVVAELLMGQPLFPGDSGVDQLVEIIKILGAPTKEEMYAMNPTCTDHKFPPIRGHPWSKVFNRTPKGPNDGPEIKTPPEAIDLISKLLQYTPTARVLPYEGLAHNFFDELREPGTTLPDGQPLPAVLFNFTEGGVVAEDQARSVVSNWGKAAAIGVMSKYPEWSDGWIATEKWPHKNTFEDPDNIPFPIDIQSKVDTLRRPMDLLQQKGIIVEEPESKKLDRYSFEWKPEAGDWTKSLVSVFSFVWVHREKIKSENLLWNLIWPKSKEGKPMYSAGGKYVVKLYFQGSYRKVTIDDRLPMIKAQPPEGEEEEDPLAEPIATWDQCLLPQSKNKMELWPLILSKAMMKASSMLGFTSCHDALLCHMITGFYPQRISIDSSLVLLGSDPKIVTSVKSRRKPEEIAYQHNFWRDVEPGYTFPIVAAAQLSHGGDPYLKLKNFSPLSFKPDRKASLESWFKHNLKEAGEIESKLGFTSDERNRGDHLLVDHRPSHEDVTYTYYNHLDSFLHRETIPQTSTEPSYLYSNVEEDTEILVCLSVESSSEHQRGTVTVEPHDWARPTEEVTIALQMDTESVTCAYLKVEKGPRMYRVSVTGLSIVQFASDTPFCLDEYGKTLTKMDLNVIETEGSYKTIEPNTWTILMKQTLFVNEPSLFSIMFSVDESIRSGVSFHIIDNRDGSEETLRDNENIPHIYQTNETLGYTLMADCRMNKKITAGKYRMRLISDTNHRITNSNTGKPPFDIVTEGTKNVQEFSGSYGPNKYYQLFRKTIKVTERGHAAMQILAEIPVKLEVFENGNPLIECSGKSGCTLPSLVVQPTSKREKWQYIIQGTVDPKYFSREDASRPVSGHTNLASVADSSEIKVAWKLKMISSVVLSVKNDTAKEDQQMAIKIAWETGQPGRAARAKKAREKYLLSRISLNEDTPKVLHPEEVIQLEERQRRHREEFEAFKRATEAKREKEKLASEEGKISLRNELEARRRSFAELQVLEGKKREEYNLKYFPPMTTTEETKVEAKVGKKKRQTQAQPTPTMTE</sequence>
<feature type="domain" description="Protein kinase" evidence="10">
    <location>
        <begin position="207"/>
        <end position="502"/>
    </location>
</feature>
<dbReference type="GO" id="GO:0004198">
    <property type="term" value="F:calcium-dependent cysteine-type endopeptidase activity"/>
    <property type="evidence" value="ECO:0007669"/>
    <property type="project" value="InterPro"/>
</dbReference>
<dbReference type="SUPFAM" id="SSF56112">
    <property type="entry name" value="Protein kinase-like (PK-like)"/>
    <property type="match status" value="1"/>
</dbReference>
<evidence type="ECO:0000256" key="2">
    <source>
        <dbReference type="ARBA" id="ARBA00022527"/>
    </source>
</evidence>
<feature type="binding site" evidence="8">
    <location>
        <position position="237"/>
    </location>
    <ligand>
        <name>ATP</name>
        <dbReference type="ChEBI" id="CHEBI:30616"/>
    </ligand>
</feature>
<dbReference type="GO" id="GO:0030154">
    <property type="term" value="P:cell differentiation"/>
    <property type="evidence" value="ECO:0007669"/>
    <property type="project" value="TreeGrafter"/>
</dbReference>
<evidence type="ECO:0000256" key="5">
    <source>
        <dbReference type="ARBA" id="ARBA00022777"/>
    </source>
</evidence>
<comment type="caution">
    <text evidence="7">Lacks conserved residue(s) required for the propagation of feature annotation.</text>
</comment>
<feature type="compositionally biased region" description="Basic and acidic residues" evidence="9">
    <location>
        <begin position="100"/>
        <end position="121"/>
    </location>
</feature>
<dbReference type="GO" id="GO:0006508">
    <property type="term" value="P:proteolysis"/>
    <property type="evidence" value="ECO:0007669"/>
    <property type="project" value="InterPro"/>
</dbReference>
<dbReference type="Gene3D" id="1.10.510.10">
    <property type="entry name" value="Transferase(Phosphotransferase) domain 1"/>
    <property type="match status" value="1"/>
</dbReference>
<dbReference type="GO" id="GO:0005634">
    <property type="term" value="C:nucleus"/>
    <property type="evidence" value="ECO:0007669"/>
    <property type="project" value="TreeGrafter"/>
</dbReference>
<dbReference type="InterPro" id="IPR038765">
    <property type="entry name" value="Papain-like_cys_pep_sf"/>
</dbReference>
<reference evidence="12 13" key="1">
    <citation type="journal article" date="2018" name="Genome Biol. Evol.">
        <title>Multiple Roots of Fruiting Body Formation in Amoebozoa.</title>
        <authorList>
            <person name="Hillmann F."/>
            <person name="Forbes G."/>
            <person name="Novohradska S."/>
            <person name="Ferling I."/>
            <person name="Riege K."/>
            <person name="Groth M."/>
            <person name="Westermann M."/>
            <person name="Marz M."/>
            <person name="Spaller T."/>
            <person name="Winckler T."/>
            <person name="Schaap P."/>
            <person name="Glockner G."/>
        </authorList>
    </citation>
    <scope>NUCLEOTIDE SEQUENCE [LARGE SCALE GENOMIC DNA]</scope>
    <source>
        <strain evidence="12 13">Jena</strain>
    </source>
</reference>
<dbReference type="GO" id="GO:0005524">
    <property type="term" value="F:ATP binding"/>
    <property type="evidence" value="ECO:0007669"/>
    <property type="project" value="UniProtKB-UniRule"/>
</dbReference>
<keyword evidence="6 8" id="KW-0067">ATP-binding</keyword>
<evidence type="ECO:0000256" key="3">
    <source>
        <dbReference type="ARBA" id="ARBA00022679"/>
    </source>
</evidence>
<dbReference type="InterPro" id="IPR001300">
    <property type="entry name" value="Peptidase_C2_calpain_cat"/>
</dbReference>
<dbReference type="InterPro" id="IPR011009">
    <property type="entry name" value="Kinase-like_dom_sf"/>
</dbReference>
<dbReference type="GO" id="GO:0007165">
    <property type="term" value="P:signal transduction"/>
    <property type="evidence" value="ECO:0007669"/>
    <property type="project" value="TreeGrafter"/>
</dbReference>
<protein>
    <submittedName>
        <fullName evidence="12">Glycogen synthase kinase 3</fullName>
    </submittedName>
</protein>
<dbReference type="GO" id="GO:0005737">
    <property type="term" value="C:cytoplasm"/>
    <property type="evidence" value="ECO:0007669"/>
    <property type="project" value="TreeGrafter"/>
</dbReference>
<evidence type="ECO:0000256" key="7">
    <source>
        <dbReference type="PROSITE-ProRule" id="PRU00239"/>
    </source>
</evidence>
<keyword evidence="2" id="KW-0723">Serine/threonine-protein kinase</keyword>
<dbReference type="InParanoid" id="A0A2P6NVD4"/>
<dbReference type="InterPro" id="IPR039192">
    <property type="entry name" value="STKc_GSK3"/>
</dbReference>
<dbReference type="Gene3D" id="3.30.200.20">
    <property type="entry name" value="Phosphorylase Kinase, domain 1"/>
    <property type="match status" value="1"/>
</dbReference>
<keyword evidence="5 12" id="KW-0418">Kinase</keyword>
<dbReference type="Proteomes" id="UP000241769">
    <property type="component" value="Unassembled WGS sequence"/>
</dbReference>
<dbReference type="PROSITE" id="PS00107">
    <property type="entry name" value="PROTEIN_KINASE_ATP"/>
    <property type="match status" value="1"/>
</dbReference>
<dbReference type="Pfam" id="PF00069">
    <property type="entry name" value="Pkinase"/>
    <property type="match status" value="1"/>
</dbReference>
<dbReference type="SMART" id="SM00220">
    <property type="entry name" value="S_TKc"/>
    <property type="match status" value="1"/>
</dbReference>
<accession>A0A2P6NVD4</accession>
<feature type="domain" description="Calpain catalytic" evidence="11">
    <location>
        <begin position="594"/>
        <end position="742"/>
    </location>
</feature>
<evidence type="ECO:0000256" key="1">
    <source>
        <dbReference type="ARBA" id="ARBA00005527"/>
    </source>
</evidence>
<feature type="region of interest" description="Disordered" evidence="9">
    <location>
        <begin position="95"/>
        <end position="188"/>
    </location>
</feature>
<evidence type="ECO:0000256" key="4">
    <source>
        <dbReference type="ARBA" id="ARBA00022741"/>
    </source>
</evidence>
<dbReference type="PROSITE" id="PS50011">
    <property type="entry name" value="PROTEIN_KINASE_DOM"/>
    <property type="match status" value="1"/>
</dbReference>